<organism evidence="2 3">
    <name type="scientific">Kuenenia stuttgartiensis</name>
    <dbReference type="NCBI Taxonomy" id="174633"/>
    <lineage>
        <taxon>Bacteria</taxon>
        <taxon>Pseudomonadati</taxon>
        <taxon>Planctomycetota</taxon>
        <taxon>Candidatus Brocadiia</taxon>
        <taxon>Candidatus Brocadiales</taxon>
        <taxon>Candidatus Brocadiaceae</taxon>
        <taxon>Candidatus Kuenenia</taxon>
    </lineage>
</organism>
<evidence type="ECO:0000313" key="2">
    <source>
        <dbReference type="EMBL" id="SOH03010.1"/>
    </source>
</evidence>
<keyword evidence="1" id="KW-0472">Membrane</keyword>
<proteinExistence type="predicted"/>
<evidence type="ECO:0000313" key="3">
    <source>
        <dbReference type="Proteomes" id="UP000221734"/>
    </source>
</evidence>
<dbReference type="KEGG" id="kst:KSMBR1_0496"/>
<name>A0A2C9CBE4_KUEST</name>
<dbReference type="Proteomes" id="UP000221734">
    <property type="component" value="Chromosome Kuenenia_stuttgartiensis_MBR1"/>
</dbReference>
<feature type="transmembrane region" description="Helical" evidence="1">
    <location>
        <begin position="21"/>
        <end position="40"/>
    </location>
</feature>
<gene>
    <name evidence="2" type="ORF">KSMBR1_0496</name>
</gene>
<keyword evidence="3" id="KW-1185">Reference proteome</keyword>
<keyword evidence="1" id="KW-0812">Transmembrane</keyword>
<dbReference type="AlphaFoldDB" id="A0A2C9CBE4"/>
<evidence type="ECO:0000256" key="1">
    <source>
        <dbReference type="SAM" id="Phobius"/>
    </source>
</evidence>
<dbReference type="EMBL" id="LT934425">
    <property type="protein sequence ID" value="SOH03010.1"/>
    <property type="molecule type" value="Genomic_DNA"/>
</dbReference>
<protein>
    <submittedName>
        <fullName evidence="2">Uncharacterized protein</fullName>
    </submittedName>
</protein>
<sequence>MRLETAMRKENVDTTKRRMQCVSTLTATTVICGGFFPSQLKPREGTFVFPVNPLL</sequence>
<keyword evidence="1" id="KW-1133">Transmembrane helix</keyword>
<accession>A0A2C9CBE4</accession>
<reference evidence="3" key="1">
    <citation type="submission" date="2017-10" db="EMBL/GenBank/DDBJ databases">
        <authorList>
            <person name="Frank J."/>
        </authorList>
    </citation>
    <scope>NUCLEOTIDE SEQUENCE [LARGE SCALE GENOMIC DNA]</scope>
</reference>